<evidence type="ECO:0000313" key="5">
    <source>
        <dbReference type="Proteomes" id="UP000295444"/>
    </source>
</evidence>
<feature type="region of interest" description="Disordered" evidence="1">
    <location>
        <begin position="268"/>
        <end position="297"/>
    </location>
</feature>
<evidence type="ECO:0000313" key="4">
    <source>
        <dbReference type="EMBL" id="TDQ05311.1"/>
    </source>
</evidence>
<evidence type="ECO:0000256" key="3">
    <source>
        <dbReference type="SAM" id="SignalP"/>
    </source>
</evidence>
<dbReference type="Proteomes" id="UP000295444">
    <property type="component" value="Unassembled WGS sequence"/>
</dbReference>
<keyword evidence="3" id="KW-0732">Signal</keyword>
<protein>
    <recommendedName>
        <fullName evidence="6">SdrD B-like protein</fullName>
    </recommendedName>
</protein>
<organism evidence="4 5">
    <name type="scientific">Labedaea rhizosphaerae</name>
    <dbReference type="NCBI Taxonomy" id="598644"/>
    <lineage>
        <taxon>Bacteria</taxon>
        <taxon>Bacillati</taxon>
        <taxon>Actinomycetota</taxon>
        <taxon>Actinomycetes</taxon>
        <taxon>Pseudonocardiales</taxon>
        <taxon>Pseudonocardiaceae</taxon>
        <taxon>Labedaea</taxon>
    </lineage>
</organism>
<feature type="compositionally biased region" description="Polar residues" evidence="1">
    <location>
        <begin position="283"/>
        <end position="295"/>
    </location>
</feature>
<dbReference type="EMBL" id="SNXZ01000001">
    <property type="protein sequence ID" value="TDQ05311.1"/>
    <property type="molecule type" value="Genomic_DNA"/>
</dbReference>
<accession>A0A4R6SN34</accession>
<feature type="compositionally biased region" description="Basic and acidic residues" evidence="1">
    <location>
        <begin position="270"/>
        <end position="282"/>
    </location>
</feature>
<dbReference type="SUPFAM" id="SSF117074">
    <property type="entry name" value="Hypothetical protein PA1324"/>
    <property type="match status" value="1"/>
</dbReference>
<feature type="signal peptide" evidence="3">
    <location>
        <begin position="1"/>
        <end position="26"/>
    </location>
</feature>
<keyword evidence="2" id="KW-0812">Transmembrane</keyword>
<feature type="transmembrane region" description="Helical" evidence="2">
    <location>
        <begin position="307"/>
        <end position="325"/>
    </location>
</feature>
<keyword evidence="2" id="KW-1133">Transmembrane helix</keyword>
<feature type="chain" id="PRO_5020924629" description="SdrD B-like protein" evidence="3">
    <location>
        <begin position="27"/>
        <end position="337"/>
    </location>
</feature>
<sequence length="337" mass="35737">MIRTFVGKACALAAVGMVLTTPAAFADDQADRTATVTGVLFDDQNRNGVRDAGEPGLAGLKVHGTKDVVTDAEGRYTITGVLHGSTADLWLPIAANGGKLTLSKPKDATGVAWISGWVYVEVGADPVTTHDFGYGRWGADQDVSFSWSDHGRDPSHVQVGDKMRVDAETTTGAAPGYGGVLITAPVGTHVVRRELAPGTAYDWLDSRHVRIYGLRHQDPKSNRMFPVDIVVDRPTRGNITVELTHDQNTDTNKSNNKASMAIVAKAKPAKHADQVVAPRHDSGTGTQTPQASSSKELAYTGVEPKPYLAAGVALLGVGAALVGVARRRPRRTEVKSS</sequence>
<proteinExistence type="predicted"/>
<keyword evidence="5" id="KW-1185">Reference proteome</keyword>
<evidence type="ECO:0008006" key="6">
    <source>
        <dbReference type="Google" id="ProtNLM"/>
    </source>
</evidence>
<dbReference type="Gene3D" id="2.60.40.10">
    <property type="entry name" value="Immunoglobulins"/>
    <property type="match status" value="1"/>
</dbReference>
<name>A0A4R6SN34_LABRH</name>
<dbReference type="InterPro" id="IPR013783">
    <property type="entry name" value="Ig-like_fold"/>
</dbReference>
<keyword evidence="2" id="KW-0472">Membrane</keyword>
<dbReference type="AlphaFoldDB" id="A0A4R6SN34"/>
<comment type="caution">
    <text evidence="4">The sequence shown here is derived from an EMBL/GenBank/DDBJ whole genome shotgun (WGS) entry which is preliminary data.</text>
</comment>
<dbReference type="GO" id="GO:0005975">
    <property type="term" value="P:carbohydrate metabolic process"/>
    <property type="evidence" value="ECO:0007669"/>
    <property type="project" value="UniProtKB-ARBA"/>
</dbReference>
<evidence type="ECO:0000256" key="1">
    <source>
        <dbReference type="SAM" id="MobiDB-lite"/>
    </source>
</evidence>
<reference evidence="4 5" key="1">
    <citation type="submission" date="2019-03" db="EMBL/GenBank/DDBJ databases">
        <title>Genomic Encyclopedia of Type Strains, Phase IV (KMG-IV): sequencing the most valuable type-strain genomes for metagenomic binning, comparative biology and taxonomic classification.</title>
        <authorList>
            <person name="Goeker M."/>
        </authorList>
    </citation>
    <scope>NUCLEOTIDE SEQUENCE [LARGE SCALE GENOMIC DNA]</scope>
    <source>
        <strain evidence="4 5">DSM 45361</strain>
    </source>
</reference>
<evidence type="ECO:0000256" key="2">
    <source>
        <dbReference type="SAM" id="Phobius"/>
    </source>
</evidence>
<gene>
    <name evidence="4" type="ORF">EV186_1011281</name>
</gene>